<dbReference type="Proteomes" id="UP000285961">
    <property type="component" value="Unassembled WGS sequence"/>
</dbReference>
<dbReference type="AlphaFoldDB" id="A0A419EXF7"/>
<name>A0A419EXF7_9BACT</name>
<accession>A0A419EXF7</accession>
<reference evidence="1 2" key="1">
    <citation type="journal article" date="2017" name="ISME J.">
        <title>Energy and carbon metabolisms in a deep terrestrial subsurface fluid microbial community.</title>
        <authorList>
            <person name="Momper L."/>
            <person name="Jungbluth S.P."/>
            <person name="Lee M.D."/>
            <person name="Amend J.P."/>
        </authorList>
    </citation>
    <scope>NUCLEOTIDE SEQUENCE [LARGE SCALE GENOMIC DNA]</scope>
    <source>
        <strain evidence="1">SURF_17</strain>
    </source>
</reference>
<comment type="caution">
    <text evidence="1">The sequence shown here is derived from an EMBL/GenBank/DDBJ whole genome shotgun (WGS) entry which is preliminary data.</text>
</comment>
<proteinExistence type="predicted"/>
<evidence type="ECO:0000313" key="1">
    <source>
        <dbReference type="EMBL" id="RJP69473.1"/>
    </source>
</evidence>
<dbReference type="EMBL" id="QZKI01000082">
    <property type="protein sequence ID" value="RJP69473.1"/>
    <property type="molecule type" value="Genomic_DNA"/>
</dbReference>
<organism evidence="1 2">
    <name type="scientific">Candidatus Abyssobacteria bacterium SURF_17</name>
    <dbReference type="NCBI Taxonomy" id="2093361"/>
    <lineage>
        <taxon>Bacteria</taxon>
        <taxon>Pseudomonadati</taxon>
        <taxon>Candidatus Hydrogenedentota</taxon>
        <taxon>Candidatus Abyssobacteria</taxon>
    </lineage>
</organism>
<gene>
    <name evidence="1" type="ORF">C4532_11000</name>
</gene>
<evidence type="ECO:0000313" key="2">
    <source>
        <dbReference type="Proteomes" id="UP000285961"/>
    </source>
</evidence>
<sequence length="132" mass="14534">MNAPEIDKIFEKLRKAGHGSIIKFDASNSGQPVEGIIFEPSPKRPPGYESGVFVMVPSEKNRVYYLDPDASKEQGRLIIQVIGPKAEQSAEQPSPEELLKDFEDVWKASHVKRGGGATGEAYSKHKGIIEVK</sequence>
<protein>
    <submittedName>
        <fullName evidence="1">Uncharacterized protein</fullName>
    </submittedName>
</protein>